<dbReference type="OrthoDB" id="10263272at2759"/>
<dbReference type="PANTHER" id="PTHR19918:SF8">
    <property type="entry name" value="FI02843P"/>
    <property type="match status" value="1"/>
</dbReference>
<evidence type="ECO:0000256" key="2">
    <source>
        <dbReference type="ARBA" id="ARBA00022574"/>
    </source>
</evidence>
<name>A0A433SZ99_ELYCH</name>
<dbReference type="GO" id="GO:0051301">
    <property type="term" value="P:cell division"/>
    <property type="evidence" value="ECO:0007669"/>
    <property type="project" value="UniProtKB-KW"/>
</dbReference>
<organism evidence="10 11">
    <name type="scientific">Elysia chlorotica</name>
    <name type="common">Eastern emerald elysia</name>
    <name type="synonym">Sea slug</name>
    <dbReference type="NCBI Taxonomy" id="188477"/>
    <lineage>
        <taxon>Eukaryota</taxon>
        <taxon>Metazoa</taxon>
        <taxon>Spiralia</taxon>
        <taxon>Lophotrochozoa</taxon>
        <taxon>Mollusca</taxon>
        <taxon>Gastropoda</taxon>
        <taxon>Heterobranchia</taxon>
        <taxon>Euthyneura</taxon>
        <taxon>Panpulmonata</taxon>
        <taxon>Sacoglossa</taxon>
        <taxon>Placobranchoidea</taxon>
        <taxon>Plakobranchidae</taxon>
        <taxon>Elysia</taxon>
    </lineage>
</organism>
<comment type="similarity">
    <text evidence="1">Belongs to the WD repeat CDC20/Fizzy family.</text>
</comment>
<keyword evidence="6" id="KW-0131">Cell cycle</keyword>
<evidence type="ECO:0000256" key="3">
    <source>
        <dbReference type="ARBA" id="ARBA00022618"/>
    </source>
</evidence>
<evidence type="ECO:0000256" key="1">
    <source>
        <dbReference type="ARBA" id="ARBA00006445"/>
    </source>
</evidence>
<dbReference type="PROSITE" id="PS50082">
    <property type="entry name" value="WD_REPEATS_2"/>
    <property type="match status" value="3"/>
</dbReference>
<dbReference type="PANTHER" id="PTHR19918">
    <property type="entry name" value="CELL DIVISION CYCLE 20 CDC20 FIZZY -RELATED"/>
    <property type="match status" value="1"/>
</dbReference>
<dbReference type="GO" id="GO:1990757">
    <property type="term" value="F:ubiquitin ligase activator activity"/>
    <property type="evidence" value="ECO:0007669"/>
    <property type="project" value="TreeGrafter"/>
</dbReference>
<dbReference type="GO" id="GO:1905786">
    <property type="term" value="P:positive regulation of anaphase-promoting complex-dependent catabolic process"/>
    <property type="evidence" value="ECO:0007669"/>
    <property type="project" value="TreeGrafter"/>
</dbReference>
<evidence type="ECO:0000259" key="9">
    <source>
        <dbReference type="Pfam" id="PF24807"/>
    </source>
</evidence>
<evidence type="ECO:0000256" key="6">
    <source>
        <dbReference type="ARBA" id="ARBA00023306"/>
    </source>
</evidence>
<dbReference type="InterPro" id="IPR015943">
    <property type="entry name" value="WD40/YVTN_repeat-like_dom_sf"/>
</dbReference>
<feature type="region of interest" description="Disordered" evidence="8">
    <location>
        <begin position="17"/>
        <end position="98"/>
    </location>
</feature>
<keyword evidence="11" id="KW-1185">Reference proteome</keyword>
<evidence type="ECO:0000256" key="4">
    <source>
        <dbReference type="ARBA" id="ARBA00022737"/>
    </source>
</evidence>
<dbReference type="CDD" id="cd00200">
    <property type="entry name" value="WD40"/>
    <property type="match status" value="1"/>
</dbReference>
<dbReference type="InterPro" id="IPR001680">
    <property type="entry name" value="WD40_rpt"/>
</dbReference>
<keyword evidence="2 7" id="KW-0853">WD repeat</keyword>
<dbReference type="Gene3D" id="2.130.10.10">
    <property type="entry name" value="YVTN repeat-like/Quinoprotein amine dehydrogenase"/>
    <property type="match status" value="1"/>
</dbReference>
<dbReference type="Pfam" id="PF24807">
    <property type="entry name" value="WD40_CDC20-Fz"/>
    <property type="match status" value="1"/>
</dbReference>
<dbReference type="SUPFAM" id="SSF50978">
    <property type="entry name" value="WD40 repeat-like"/>
    <property type="match status" value="1"/>
</dbReference>
<dbReference type="AlphaFoldDB" id="A0A433SZ99"/>
<dbReference type="GO" id="GO:0031145">
    <property type="term" value="P:anaphase-promoting complex-dependent catabolic process"/>
    <property type="evidence" value="ECO:0007669"/>
    <property type="project" value="TreeGrafter"/>
</dbReference>
<evidence type="ECO:0000256" key="8">
    <source>
        <dbReference type="SAM" id="MobiDB-lite"/>
    </source>
</evidence>
<dbReference type="InterPro" id="IPR033010">
    <property type="entry name" value="Cdc20/Fizzy"/>
</dbReference>
<dbReference type="PROSITE" id="PS50294">
    <property type="entry name" value="WD_REPEATS_REGION"/>
    <property type="match status" value="2"/>
</dbReference>
<evidence type="ECO:0000256" key="5">
    <source>
        <dbReference type="ARBA" id="ARBA00022776"/>
    </source>
</evidence>
<dbReference type="EMBL" id="RQTK01000811">
    <property type="protein sequence ID" value="RUS74649.1"/>
    <property type="molecule type" value="Genomic_DNA"/>
</dbReference>
<evidence type="ECO:0000256" key="7">
    <source>
        <dbReference type="PROSITE-ProRule" id="PRU00221"/>
    </source>
</evidence>
<comment type="caution">
    <text evidence="10">The sequence shown here is derived from an EMBL/GenBank/DDBJ whole genome shotgun (WGS) entry which is preliminary data.</text>
</comment>
<proteinExistence type="inferred from homology"/>
<dbReference type="InterPro" id="IPR036322">
    <property type="entry name" value="WD40_repeat_dom_sf"/>
</dbReference>
<evidence type="ECO:0000313" key="11">
    <source>
        <dbReference type="Proteomes" id="UP000271974"/>
    </source>
</evidence>
<gene>
    <name evidence="10" type="ORF">EGW08_017582</name>
</gene>
<dbReference type="InterPro" id="IPR056150">
    <property type="entry name" value="WD40_CDC20-Fz"/>
</dbReference>
<sequence>MAHFNFAKDISELVKMDGPMQKSTLMRWERKAQEAGSSTSPSKSRCKTPGKSGTFSGGATAKTPKTPSLSQEDKSAKGCLSGKKTKTPGGKTPGKQNAYQDRFIPSRATSDLEYGHFAVTKKTTEDEENDPGEEDMNNEEYKHKLLEAMEMKDRKILSFRGKAPEASRPAMNSLNVLYSCSKSSAKQAPTARHIPRAPDRVLDAPQLMDDYYLNLLDWSAGNILSVVLGAAVFLWNAETGTITQLMELTDTNDHVTSVCSVPESSFLAVGLSNGSVQLWNTDQQKLLRTMSGHPARVGSLSWNAHILTSGCRTGAIHHHDVRVAQHQVAELVHHNQEVCGLSWSPDGRHLASGGNDNLVNVWSNQIGPQQPIHTFSDHQAAVKAIAWCPWKPHLLATGGGTADRHIRMWNVQSGANLGAYDSESQVCSILWSKEYRELASGHGYAHNHIRIWKYPNMAKVVDLVGHNARVLSMAMSPDGTTIASGAADETIRLWKCFAVDPKSKKSTHDTSAPVKSKQTLGYNMCIR</sequence>
<keyword evidence="5" id="KW-0498">Mitosis</keyword>
<protein>
    <recommendedName>
        <fullName evidence="9">CDC20/Fizzy WD40 domain-containing protein</fullName>
    </recommendedName>
</protein>
<dbReference type="Proteomes" id="UP000271974">
    <property type="component" value="Unassembled WGS sequence"/>
</dbReference>
<feature type="repeat" description="WD" evidence="7">
    <location>
        <begin position="463"/>
        <end position="495"/>
    </location>
</feature>
<keyword evidence="3" id="KW-0132">Cell division</keyword>
<feature type="repeat" description="WD" evidence="7">
    <location>
        <begin position="248"/>
        <end position="289"/>
    </location>
</feature>
<feature type="domain" description="CDC20/Fizzy WD40" evidence="9">
    <location>
        <begin position="202"/>
        <end position="494"/>
    </location>
</feature>
<dbReference type="STRING" id="188477.A0A433SZ99"/>
<evidence type="ECO:0000313" key="10">
    <source>
        <dbReference type="EMBL" id="RUS74649.1"/>
    </source>
</evidence>
<feature type="repeat" description="WD" evidence="7">
    <location>
        <begin position="331"/>
        <end position="363"/>
    </location>
</feature>
<accession>A0A433SZ99</accession>
<dbReference type="GO" id="GO:0005680">
    <property type="term" value="C:anaphase-promoting complex"/>
    <property type="evidence" value="ECO:0007669"/>
    <property type="project" value="TreeGrafter"/>
</dbReference>
<dbReference type="SMART" id="SM00320">
    <property type="entry name" value="WD40"/>
    <property type="match status" value="6"/>
</dbReference>
<keyword evidence="4" id="KW-0677">Repeat</keyword>
<reference evidence="10 11" key="1">
    <citation type="submission" date="2019-01" db="EMBL/GenBank/DDBJ databases">
        <title>A draft genome assembly of the solar-powered sea slug Elysia chlorotica.</title>
        <authorList>
            <person name="Cai H."/>
            <person name="Li Q."/>
            <person name="Fang X."/>
            <person name="Li J."/>
            <person name="Curtis N.E."/>
            <person name="Altenburger A."/>
            <person name="Shibata T."/>
            <person name="Feng M."/>
            <person name="Maeda T."/>
            <person name="Schwartz J.A."/>
            <person name="Shigenobu S."/>
            <person name="Lundholm N."/>
            <person name="Nishiyama T."/>
            <person name="Yang H."/>
            <person name="Hasebe M."/>
            <person name="Li S."/>
            <person name="Pierce S.K."/>
            <person name="Wang J."/>
        </authorList>
    </citation>
    <scope>NUCLEOTIDE SEQUENCE [LARGE SCALE GENOMIC DNA]</scope>
    <source>
        <strain evidence="10">EC2010</strain>
        <tissue evidence="10">Whole organism of an adult</tissue>
    </source>
</reference>
<dbReference type="GO" id="GO:0010997">
    <property type="term" value="F:anaphase-promoting complex binding"/>
    <property type="evidence" value="ECO:0007669"/>
    <property type="project" value="InterPro"/>
</dbReference>